<feature type="region of interest" description="Disordered" evidence="1">
    <location>
        <begin position="49"/>
        <end position="82"/>
    </location>
</feature>
<accession>A0A540MDN1</accession>
<keyword evidence="3" id="KW-1185">Reference proteome</keyword>
<sequence length="82" mass="9463">MINIESKYPKYHTDKNFNLDLKNTEEANQNPSQELVVLLEVDRVHIQSNPPMAYTQQTQHASKDDLKESRTNPGQDVHVMAE</sequence>
<name>A0A540MDN1_MALBA</name>
<evidence type="ECO:0000256" key="1">
    <source>
        <dbReference type="SAM" id="MobiDB-lite"/>
    </source>
</evidence>
<dbReference type="AlphaFoldDB" id="A0A540MDN1"/>
<comment type="caution">
    <text evidence="2">The sequence shown here is derived from an EMBL/GenBank/DDBJ whole genome shotgun (WGS) entry which is preliminary data.</text>
</comment>
<feature type="compositionally biased region" description="Basic and acidic residues" evidence="1">
    <location>
        <begin position="61"/>
        <end position="70"/>
    </location>
</feature>
<reference evidence="2 3" key="1">
    <citation type="journal article" date="2019" name="G3 (Bethesda)">
        <title>Sequencing of a Wild Apple (Malus baccata) Genome Unravels the Differences Between Cultivated and Wild Apple Species Regarding Disease Resistance and Cold Tolerance.</title>
        <authorList>
            <person name="Chen X."/>
        </authorList>
    </citation>
    <scope>NUCLEOTIDE SEQUENCE [LARGE SCALE GENOMIC DNA]</scope>
    <source>
        <strain evidence="3">cv. Shandingzi</strain>
        <tissue evidence="2">Leaves</tissue>
    </source>
</reference>
<evidence type="ECO:0000313" key="3">
    <source>
        <dbReference type="Proteomes" id="UP000315295"/>
    </source>
</evidence>
<organism evidence="2 3">
    <name type="scientific">Malus baccata</name>
    <name type="common">Siberian crab apple</name>
    <name type="synonym">Pyrus baccata</name>
    <dbReference type="NCBI Taxonomy" id="106549"/>
    <lineage>
        <taxon>Eukaryota</taxon>
        <taxon>Viridiplantae</taxon>
        <taxon>Streptophyta</taxon>
        <taxon>Embryophyta</taxon>
        <taxon>Tracheophyta</taxon>
        <taxon>Spermatophyta</taxon>
        <taxon>Magnoliopsida</taxon>
        <taxon>eudicotyledons</taxon>
        <taxon>Gunneridae</taxon>
        <taxon>Pentapetalae</taxon>
        <taxon>rosids</taxon>
        <taxon>fabids</taxon>
        <taxon>Rosales</taxon>
        <taxon>Rosaceae</taxon>
        <taxon>Amygdaloideae</taxon>
        <taxon>Maleae</taxon>
        <taxon>Malus</taxon>
    </lineage>
</organism>
<feature type="compositionally biased region" description="Polar residues" evidence="1">
    <location>
        <begin position="49"/>
        <end position="60"/>
    </location>
</feature>
<dbReference type="Proteomes" id="UP000315295">
    <property type="component" value="Unassembled WGS sequence"/>
</dbReference>
<dbReference type="EMBL" id="VIEB01000285">
    <property type="protein sequence ID" value="TQD96853.1"/>
    <property type="molecule type" value="Genomic_DNA"/>
</dbReference>
<proteinExistence type="predicted"/>
<gene>
    <name evidence="2" type="ORF">C1H46_017585</name>
</gene>
<evidence type="ECO:0000313" key="2">
    <source>
        <dbReference type="EMBL" id="TQD96853.1"/>
    </source>
</evidence>
<protein>
    <submittedName>
        <fullName evidence="2">Uncharacterized protein</fullName>
    </submittedName>
</protein>